<dbReference type="AlphaFoldDB" id="A0A7G7CRX0"/>
<evidence type="ECO:0000256" key="5">
    <source>
        <dbReference type="ARBA" id="ARBA00023141"/>
    </source>
</evidence>
<evidence type="ECO:0000256" key="6">
    <source>
        <dbReference type="ARBA" id="ARBA00023222"/>
    </source>
</evidence>
<evidence type="ECO:0000259" key="10">
    <source>
        <dbReference type="PROSITE" id="PS51171"/>
    </source>
</evidence>
<name>A0A7G7CRX0_9CORY</name>
<dbReference type="GO" id="GO:0004664">
    <property type="term" value="F:prephenate dehydratase activity"/>
    <property type="evidence" value="ECO:0007669"/>
    <property type="project" value="UniProtKB-EC"/>
</dbReference>
<dbReference type="Pfam" id="PF01842">
    <property type="entry name" value="ACT"/>
    <property type="match status" value="1"/>
</dbReference>
<dbReference type="PROSITE" id="PS51171">
    <property type="entry name" value="PREPHENATE_DEHYDR_3"/>
    <property type="match status" value="1"/>
</dbReference>
<dbReference type="Gene3D" id="3.30.70.260">
    <property type="match status" value="1"/>
</dbReference>
<dbReference type="Proteomes" id="UP000515743">
    <property type="component" value="Chromosome"/>
</dbReference>
<dbReference type="EC" id="4.2.1.51" evidence="2"/>
<evidence type="ECO:0000256" key="8">
    <source>
        <dbReference type="ARBA" id="ARBA00047848"/>
    </source>
</evidence>
<dbReference type="RefSeq" id="WP_185176709.1">
    <property type="nucleotide sequence ID" value="NZ_CP059404.1"/>
</dbReference>
<organism evidence="12 13">
    <name type="scientific">Corynebacterium incognita</name>
    <dbReference type="NCBI Taxonomy" id="2754725"/>
    <lineage>
        <taxon>Bacteria</taxon>
        <taxon>Bacillati</taxon>
        <taxon>Actinomycetota</taxon>
        <taxon>Actinomycetes</taxon>
        <taxon>Mycobacteriales</taxon>
        <taxon>Corynebacteriaceae</taxon>
        <taxon>Corynebacterium</taxon>
    </lineage>
</organism>
<dbReference type="EMBL" id="CP059404">
    <property type="protein sequence ID" value="QNE90336.1"/>
    <property type="molecule type" value="Genomic_DNA"/>
</dbReference>
<evidence type="ECO:0000313" key="12">
    <source>
        <dbReference type="EMBL" id="QNE90336.1"/>
    </source>
</evidence>
<protein>
    <recommendedName>
        <fullName evidence="3">Prephenate dehydratase</fullName>
        <ecNumber evidence="2">4.2.1.51</ecNumber>
    </recommendedName>
</protein>
<dbReference type="SUPFAM" id="SSF53850">
    <property type="entry name" value="Periplasmic binding protein-like II"/>
    <property type="match status" value="1"/>
</dbReference>
<dbReference type="Gene3D" id="3.40.190.10">
    <property type="entry name" value="Periplasmic binding protein-like II"/>
    <property type="match status" value="2"/>
</dbReference>
<dbReference type="PIRSF" id="PIRSF001500">
    <property type="entry name" value="Chor_mut_pdt_Ppr"/>
    <property type="match status" value="1"/>
</dbReference>
<dbReference type="InterPro" id="IPR045865">
    <property type="entry name" value="ACT-like_dom_sf"/>
</dbReference>
<dbReference type="GO" id="GO:0005737">
    <property type="term" value="C:cytoplasm"/>
    <property type="evidence" value="ECO:0007669"/>
    <property type="project" value="TreeGrafter"/>
</dbReference>
<accession>A0A7G7CRX0</accession>
<comment type="pathway">
    <text evidence="1">Amino-acid biosynthesis; L-phenylalanine biosynthesis; phenylpyruvate from prephenate: step 1/1.</text>
</comment>
<dbReference type="InterPro" id="IPR002912">
    <property type="entry name" value="ACT_dom"/>
</dbReference>
<dbReference type="SUPFAM" id="SSF55021">
    <property type="entry name" value="ACT-like"/>
    <property type="match status" value="1"/>
</dbReference>
<feature type="domain" description="ACT" evidence="11">
    <location>
        <begin position="189"/>
        <end position="267"/>
    </location>
</feature>
<dbReference type="GO" id="GO:0009094">
    <property type="term" value="P:L-phenylalanine biosynthetic process"/>
    <property type="evidence" value="ECO:0007669"/>
    <property type="project" value="UniProtKB-UniPathway"/>
</dbReference>
<dbReference type="PANTHER" id="PTHR21022">
    <property type="entry name" value="PREPHENATE DEHYDRATASE P PROTEIN"/>
    <property type="match status" value="1"/>
</dbReference>
<keyword evidence="7 12" id="KW-0456">Lyase</keyword>
<dbReference type="NCBIfam" id="NF008865">
    <property type="entry name" value="PRK11898.1"/>
    <property type="match status" value="1"/>
</dbReference>
<dbReference type="PROSITE" id="PS51671">
    <property type="entry name" value="ACT"/>
    <property type="match status" value="1"/>
</dbReference>
<dbReference type="CDD" id="cd04905">
    <property type="entry name" value="ACT_CM-PDT"/>
    <property type="match status" value="1"/>
</dbReference>
<evidence type="ECO:0000256" key="1">
    <source>
        <dbReference type="ARBA" id="ARBA00004741"/>
    </source>
</evidence>
<dbReference type="PANTHER" id="PTHR21022:SF19">
    <property type="entry name" value="PREPHENATE DEHYDRATASE-RELATED"/>
    <property type="match status" value="1"/>
</dbReference>
<keyword evidence="5" id="KW-0057">Aromatic amino acid biosynthesis</keyword>
<dbReference type="PROSITE" id="PS00857">
    <property type="entry name" value="PREPHENATE_DEHYDR_1"/>
    <property type="match status" value="1"/>
</dbReference>
<evidence type="ECO:0000313" key="13">
    <source>
        <dbReference type="Proteomes" id="UP000515743"/>
    </source>
</evidence>
<evidence type="ECO:0000256" key="7">
    <source>
        <dbReference type="ARBA" id="ARBA00023239"/>
    </source>
</evidence>
<dbReference type="Pfam" id="PF00800">
    <property type="entry name" value="PDT"/>
    <property type="match status" value="1"/>
</dbReference>
<dbReference type="InterPro" id="IPR018528">
    <property type="entry name" value="Preph_deHydtase_CS"/>
</dbReference>
<evidence type="ECO:0000256" key="2">
    <source>
        <dbReference type="ARBA" id="ARBA00013147"/>
    </source>
</evidence>
<proteinExistence type="predicted"/>
<feature type="domain" description="Prephenate dehydratase" evidence="10">
    <location>
        <begin position="3"/>
        <end position="176"/>
    </location>
</feature>
<evidence type="ECO:0000259" key="11">
    <source>
        <dbReference type="PROSITE" id="PS51671"/>
    </source>
</evidence>
<keyword evidence="4" id="KW-0028">Amino-acid biosynthesis</keyword>
<dbReference type="KEGG" id="cik:H0194_05020"/>
<evidence type="ECO:0000256" key="3">
    <source>
        <dbReference type="ARBA" id="ARBA00021872"/>
    </source>
</evidence>
<reference evidence="12 13" key="1">
    <citation type="submission" date="2020-07" db="EMBL/GenBank/DDBJ databases">
        <title>Complete genome and description of Corynebacterium incognita strain Marseille-Q3630 sp. nov.</title>
        <authorList>
            <person name="Boxberger M."/>
        </authorList>
    </citation>
    <scope>NUCLEOTIDE SEQUENCE [LARGE SCALE GENOMIC DNA]</scope>
    <source>
        <strain evidence="12 13">Marseille-Q3630</strain>
    </source>
</reference>
<dbReference type="InterPro" id="IPR001086">
    <property type="entry name" value="Preph_deHydtase"/>
</dbReference>
<dbReference type="UniPathway" id="UPA00121">
    <property type="reaction ID" value="UER00345"/>
</dbReference>
<keyword evidence="6" id="KW-0584">Phenylalanine biosynthesis</keyword>
<sequence length="280" mass="28827">MVTVAYLGPRGTFTEVAMLDMVSGADPLPLGSPDEVVAAVAAGRAHFGVVALENSLDGAVTATFDALLAHPGTQIIAETDVRIEFALLRRGGGPIRRFATHPVAFQQVRGFVDSELADAQFVPAASNAAAAQMVADGEVDAAFAPRRAADIYDLEVVADSVIDDASATTRFVLVSAGEGPAPSGADRTAVSLCLVNEPGSLARALDICAGHGLDLSLIESRPTRTGLGTYRFHLHFGGHAQLPEVAAALEKLRGLCAPAGDVPGFMFLGSWPVADGPVSG</sequence>
<keyword evidence="13" id="KW-1185">Reference proteome</keyword>
<evidence type="ECO:0000256" key="9">
    <source>
        <dbReference type="PIRSR" id="PIRSR001500-2"/>
    </source>
</evidence>
<comment type="catalytic activity">
    <reaction evidence="8">
        <text>prephenate + H(+) = 3-phenylpyruvate + CO2 + H2O</text>
        <dbReference type="Rhea" id="RHEA:21648"/>
        <dbReference type="ChEBI" id="CHEBI:15377"/>
        <dbReference type="ChEBI" id="CHEBI:15378"/>
        <dbReference type="ChEBI" id="CHEBI:16526"/>
        <dbReference type="ChEBI" id="CHEBI:18005"/>
        <dbReference type="ChEBI" id="CHEBI:29934"/>
        <dbReference type="EC" id="4.2.1.51"/>
    </reaction>
</comment>
<gene>
    <name evidence="12" type="primary">pheA</name>
    <name evidence="12" type="ORF">H0194_05020</name>
</gene>
<evidence type="ECO:0000256" key="4">
    <source>
        <dbReference type="ARBA" id="ARBA00022605"/>
    </source>
</evidence>
<feature type="site" description="Essential for prephenate dehydratase activity" evidence="9">
    <location>
        <position position="169"/>
    </location>
</feature>
<dbReference type="InterPro" id="IPR008242">
    <property type="entry name" value="Chor_mutase/pphenate_deHydtase"/>
</dbReference>